<dbReference type="GO" id="GO:0030245">
    <property type="term" value="P:cellulose catabolic process"/>
    <property type="evidence" value="ECO:0007669"/>
    <property type="project" value="UniProtKB-KW"/>
</dbReference>
<proteinExistence type="inferred from homology"/>
<keyword evidence="7 8" id="KW-0624">Polysaccharide degradation</keyword>
<comment type="catalytic activity">
    <reaction evidence="1 9">
        <text>Endohydrolysis of (1-&gt;4)-beta-D-glucosidic linkages in cellulose, lichenin and cereal beta-D-glucans.</text>
        <dbReference type="EC" id="3.2.1.4"/>
    </reaction>
</comment>
<evidence type="ECO:0000256" key="3">
    <source>
        <dbReference type="ARBA" id="ARBA00022801"/>
    </source>
</evidence>
<evidence type="ECO:0000313" key="12">
    <source>
        <dbReference type="EMBL" id="CAI9089668.1"/>
    </source>
</evidence>
<dbReference type="EC" id="3.2.1.4" evidence="9"/>
<accession>A0AAV1C505</accession>
<evidence type="ECO:0000256" key="1">
    <source>
        <dbReference type="ARBA" id="ARBA00000966"/>
    </source>
</evidence>
<keyword evidence="10" id="KW-0812">Transmembrane</keyword>
<evidence type="ECO:0000313" key="13">
    <source>
        <dbReference type="Proteomes" id="UP001161247"/>
    </source>
</evidence>
<dbReference type="Proteomes" id="UP001161247">
    <property type="component" value="Chromosome 1"/>
</dbReference>
<dbReference type="PANTHER" id="PTHR22298">
    <property type="entry name" value="ENDO-1,4-BETA-GLUCANASE"/>
    <property type="match status" value="1"/>
</dbReference>
<evidence type="ECO:0000256" key="7">
    <source>
        <dbReference type="ARBA" id="ARBA00023326"/>
    </source>
</evidence>
<evidence type="ECO:0000256" key="5">
    <source>
        <dbReference type="ARBA" id="ARBA00023277"/>
    </source>
</evidence>
<evidence type="ECO:0000256" key="4">
    <source>
        <dbReference type="ARBA" id="ARBA00023001"/>
    </source>
</evidence>
<keyword evidence="13" id="KW-1185">Reference proteome</keyword>
<comment type="similarity">
    <text evidence="2 8 9">Belongs to the glycosyl hydrolase 9 (cellulase E) family.</text>
</comment>
<keyword evidence="10" id="KW-1133">Transmembrane helix</keyword>
<evidence type="ECO:0000256" key="10">
    <source>
        <dbReference type="SAM" id="Phobius"/>
    </source>
</evidence>
<name>A0AAV1C505_OLDCO</name>
<feature type="transmembrane region" description="Helical" evidence="10">
    <location>
        <begin position="20"/>
        <end position="44"/>
    </location>
</feature>
<dbReference type="AlphaFoldDB" id="A0AAV1C505"/>
<dbReference type="InterPro" id="IPR008928">
    <property type="entry name" value="6-hairpin_glycosidase_sf"/>
</dbReference>
<keyword evidence="3 8" id="KW-0378">Hydrolase</keyword>
<protein>
    <recommendedName>
        <fullName evidence="9">Endoglucanase</fullName>
        <ecNumber evidence="9">3.2.1.4</ecNumber>
    </recommendedName>
</protein>
<dbReference type="InterPro" id="IPR001701">
    <property type="entry name" value="Glyco_hydro_9"/>
</dbReference>
<organism evidence="12 13">
    <name type="scientific">Oldenlandia corymbosa var. corymbosa</name>
    <dbReference type="NCBI Taxonomy" id="529605"/>
    <lineage>
        <taxon>Eukaryota</taxon>
        <taxon>Viridiplantae</taxon>
        <taxon>Streptophyta</taxon>
        <taxon>Embryophyta</taxon>
        <taxon>Tracheophyta</taxon>
        <taxon>Spermatophyta</taxon>
        <taxon>Magnoliopsida</taxon>
        <taxon>eudicotyledons</taxon>
        <taxon>Gunneridae</taxon>
        <taxon>Pentapetalae</taxon>
        <taxon>asterids</taxon>
        <taxon>lamiids</taxon>
        <taxon>Gentianales</taxon>
        <taxon>Rubiaceae</taxon>
        <taxon>Rubioideae</taxon>
        <taxon>Spermacoceae</taxon>
        <taxon>Hedyotis-Oldenlandia complex</taxon>
        <taxon>Oldenlandia</taxon>
    </lineage>
</organism>
<reference evidence="12" key="1">
    <citation type="submission" date="2023-03" db="EMBL/GenBank/DDBJ databases">
        <authorList>
            <person name="Julca I."/>
        </authorList>
    </citation>
    <scope>NUCLEOTIDE SEQUENCE</scope>
</reference>
<dbReference type="InterPro" id="IPR018221">
    <property type="entry name" value="Glyco_hydro_9_His_AS"/>
</dbReference>
<sequence>MEDKLPNSLTKSTNKYSGWGWSLVVLVMMALVATGAAFTLWHWYQKWKSQHHHHTHIHRPPTAVDDEYANALGIAMQFFDVQKSGKLVDNRVTWRGDSGVDDGKEANLDLSKGLYDAGDNMKFGFPMAFTATMLSWVILEYGHHMQEVNQLEYAQDSLKWITDFLINAHPSDNVLYIQVGDPEVDHGCWERPEIMTEARPITQVNVTYPGTEVAAETAAALASASLVFKSINEVYSELLLKHAKQLFNFADTYRGSYSASIPGVQKYYNSSGYGDELLWASAWLYHATGDQSYLTYATVSNGNSFAGWGYPTWFSWNDKLPGVHVLLSRVSFFGSSNIPDAENLGLQKYRKTAEALMCEFLPDSLTATSKRTNGGLLWVSQWNPLQYSLASAFLSVLYSDYMFWSDTSTLYCDGNNYEPMDLRNFAMFQANYVLGSNPMKISYLVGYGNDYPQYIHHRGSSIPVNSNTGCKDGFRWLDSTAPNPNKAVGALVGGPFRDDTFIDSRNNSMQNEATTYNAAFMVGLLSGLLTFSPSQQSFT</sequence>
<dbReference type="Pfam" id="PF00759">
    <property type="entry name" value="Glyco_hydro_9"/>
    <property type="match status" value="1"/>
</dbReference>
<evidence type="ECO:0000259" key="11">
    <source>
        <dbReference type="Pfam" id="PF00759"/>
    </source>
</evidence>
<dbReference type="FunFam" id="1.50.10.10:FF:000020">
    <property type="entry name" value="Endoglucanase"/>
    <property type="match status" value="1"/>
</dbReference>
<keyword evidence="6 8" id="KW-0326">Glycosidase</keyword>
<evidence type="ECO:0000256" key="6">
    <source>
        <dbReference type="ARBA" id="ARBA00023295"/>
    </source>
</evidence>
<dbReference type="GO" id="GO:0008810">
    <property type="term" value="F:cellulase activity"/>
    <property type="evidence" value="ECO:0007669"/>
    <property type="project" value="UniProtKB-EC"/>
</dbReference>
<evidence type="ECO:0000256" key="9">
    <source>
        <dbReference type="RuleBase" id="RU361166"/>
    </source>
</evidence>
<feature type="active site" evidence="8">
    <location>
        <position position="456"/>
    </location>
</feature>
<dbReference type="EMBL" id="OX459118">
    <property type="protein sequence ID" value="CAI9089668.1"/>
    <property type="molecule type" value="Genomic_DNA"/>
</dbReference>
<evidence type="ECO:0000256" key="8">
    <source>
        <dbReference type="PROSITE-ProRule" id="PRU10059"/>
    </source>
</evidence>
<keyword evidence="4 9" id="KW-0136">Cellulose degradation</keyword>
<feature type="domain" description="Glycoside hydrolase family 9" evidence="11">
    <location>
        <begin position="68"/>
        <end position="525"/>
    </location>
</feature>
<evidence type="ECO:0000256" key="2">
    <source>
        <dbReference type="ARBA" id="ARBA00007072"/>
    </source>
</evidence>
<keyword evidence="10" id="KW-0472">Membrane</keyword>
<dbReference type="PROSITE" id="PS00592">
    <property type="entry name" value="GH9_2"/>
    <property type="match status" value="1"/>
</dbReference>
<dbReference type="InterPro" id="IPR012341">
    <property type="entry name" value="6hp_glycosidase-like_sf"/>
</dbReference>
<dbReference type="Gene3D" id="1.50.10.10">
    <property type="match status" value="1"/>
</dbReference>
<dbReference type="SUPFAM" id="SSF48208">
    <property type="entry name" value="Six-hairpin glycosidases"/>
    <property type="match status" value="1"/>
</dbReference>
<keyword evidence="5 8" id="KW-0119">Carbohydrate metabolism</keyword>
<gene>
    <name evidence="12" type="ORF">OLC1_LOCUS1971</name>
</gene>